<dbReference type="EMBL" id="MF034659">
    <property type="protein sequence ID" value="ARV77576.1"/>
    <property type="molecule type" value="Genomic_DNA"/>
</dbReference>
<reference evidence="2" key="1">
    <citation type="submission" date="2017-04" db="EMBL/GenBank/DDBJ databases">
        <title>Complete genome sequence of novel T7-like phage PHB02 against Capsular type A Pasteurella multocida.</title>
        <authorList>
            <person name="Chen B.Y."/>
            <person name="Wu B."/>
            <person name="Sun C.E."/>
            <person name="Song Y.J."/>
        </authorList>
    </citation>
    <scope>NUCLEOTIDE SEQUENCE [LARGE SCALE GENOMIC DNA]</scope>
</reference>
<dbReference type="Proteomes" id="UP000226151">
    <property type="component" value="Genome"/>
</dbReference>
<name>A0A1Y0T0V8_9CAUD</name>
<dbReference type="GeneID" id="54980915"/>
<dbReference type="KEGG" id="vg:54980915"/>
<dbReference type="Pfam" id="PF25675">
    <property type="entry name" value="Phage_nozzle"/>
    <property type="match status" value="1"/>
</dbReference>
<dbReference type="RefSeq" id="YP_009790751.1">
    <property type="nucleotide sequence ID" value="NC_047831.1"/>
</dbReference>
<accession>A0A1Y0T0V8</accession>
<evidence type="ECO:0000313" key="2">
    <source>
        <dbReference type="Proteomes" id="UP000226151"/>
    </source>
</evidence>
<sequence length="792" mass="89914">MPLYSQSIKNLKSGISQQPEILKYPEQGNQQINGWSSEIAGLQKRPPIIFNRMLGRKGLYGDAPFIHLINRDEHERYYAIFTGSEIKVIGLDGTPYVVKGNFSYVQTNNPRKDLRMITVADYTFVVNTSKVIKEDTSKNLPDFNEKQDALINVRGGQYGRTLIVGFNGAEQAKYLIPNGDKPEHVKNTDSQFIAEELAKQMRVKLPTWTFTVGQGYIHIQAPQGTSIDNLYTKDGYADQLLNPVTHYVQTFNKLPLVAPDGYMVKIVGDTSKTADSYYVKYSAAKKVWAETLGWDTPKGFLDNTMPHTLVRESDGTFSFKVHEWKQRRCGDEDTNPLPSFVDSSITDIFFYRNRLGFLSGENVILSRTSRYFDFFPASVANNSDDDPIDVAISHNRISNLKFAVPFNEELLLWSDEAQFTLRSSSILSARTIELNLVTEFDVSDQARPFGIGRGIYFANPRSTFTSISRYYAIQDVSSVRNAEDMTAHVPNYIPNGVFSIHGSNTENFCTVLTKGAPSKIFIYKYLFMDEQLLQQSWSHWDLGEECTILACTTIGSKMTILFENQHNVFIGTVKFTRDIKDFPQEPYRSHLDLKTLYTIPTDKYNITTNITRIRLADIYNSARFTRGKVTLMGVDGRNFEFQPKEDFWASDDTLDLQGDYSGQQFVVGFNIPFTYEFAKFLIKKADKDGSMTTEDIGRLQLRRAWVNYEESGAFSVKVVHGSTSFNYEMAGSRLGSRKLRIGELNISTDQFRFPVTGNALHTQVFLLSDSPTPLNIIGCGWEGSYIRRSRSL</sequence>
<organism evidence="1 2">
    <name type="scientific">Pasteurella phage vB_PmuP_PHB02</name>
    <dbReference type="NCBI Taxonomy" id="2005054"/>
    <lineage>
        <taxon>Viruses</taxon>
        <taxon>Duplodnaviria</taxon>
        <taxon>Heunggongvirae</taxon>
        <taxon>Uroviricota</taxon>
        <taxon>Caudoviricetes</taxon>
        <taxon>Autographivirales</taxon>
        <taxon>Autotranscriptaviridae</taxon>
        <taxon>Studiervirinae</taxon>
        <taxon>Wuhanvirus</taxon>
        <taxon>Wuhanvirus PHB02</taxon>
    </lineage>
</organism>
<protein>
    <submittedName>
        <fullName evidence="1">Tail fiber protein</fullName>
    </submittedName>
</protein>
<proteinExistence type="predicted"/>
<keyword evidence="2" id="KW-1185">Reference proteome</keyword>
<evidence type="ECO:0000313" key="1">
    <source>
        <dbReference type="EMBL" id="ARV77576.1"/>
    </source>
</evidence>
<dbReference type="InterPro" id="IPR058003">
    <property type="entry name" value="Phage_gp12"/>
</dbReference>